<comment type="caution">
    <text evidence="1">The sequence shown here is derived from an EMBL/GenBank/DDBJ whole genome shotgun (WGS) entry which is preliminary data.</text>
</comment>
<evidence type="ECO:0000313" key="2">
    <source>
        <dbReference type="Proteomes" id="UP001162640"/>
    </source>
</evidence>
<proteinExistence type="predicted"/>
<dbReference type="Proteomes" id="UP001162640">
    <property type="component" value="Unassembled WGS sequence"/>
</dbReference>
<dbReference type="AlphaFoldDB" id="A0A9W7A2K8"/>
<organism evidence="1 2">
    <name type="scientific">Triparma laevis f. inornata</name>
    <dbReference type="NCBI Taxonomy" id="1714386"/>
    <lineage>
        <taxon>Eukaryota</taxon>
        <taxon>Sar</taxon>
        <taxon>Stramenopiles</taxon>
        <taxon>Ochrophyta</taxon>
        <taxon>Bolidophyceae</taxon>
        <taxon>Parmales</taxon>
        <taxon>Triparmaceae</taxon>
        <taxon>Triparma</taxon>
    </lineage>
</organism>
<gene>
    <name evidence="1" type="ORF">TL16_g03001</name>
</gene>
<evidence type="ECO:0000313" key="1">
    <source>
        <dbReference type="EMBL" id="GMH60220.1"/>
    </source>
</evidence>
<sequence length="73" mass="8400">MYLSLVYDKDYGDEHTQLPDLDLDKIKADLNEQDQGGFFHLGVSLNLDLEVHFENGLDQGGLIYCRCRHDDNN</sequence>
<name>A0A9W7A2K8_9STRA</name>
<dbReference type="EMBL" id="BLQM01000077">
    <property type="protein sequence ID" value="GMH60220.1"/>
    <property type="molecule type" value="Genomic_DNA"/>
</dbReference>
<protein>
    <submittedName>
        <fullName evidence="1">Uncharacterized protein</fullName>
    </submittedName>
</protein>
<accession>A0A9W7A2K8</accession>
<reference evidence="2" key="1">
    <citation type="journal article" date="2023" name="Commun. Biol.">
        <title>Genome analysis of Parmales, the sister group of diatoms, reveals the evolutionary specialization of diatoms from phago-mixotrophs to photoautotrophs.</title>
        <authorList>
            <person name="Ban H."/>
            <person name="Sato S."/>
            <person name="Yoshikawa S."/>
            <person name="Yamada K."/>
            <person name="Nakamura Y."/>
            <person name="Ichinomiya M."/>
            <person name="Sato N."/>
            <person name="Blanc-Mathieu R."/>
            <person name="Endo H."/>
            <person name="Kuwata A."/>
            <person name="Ogata H."/>
        </authorList>
    </citation>
    <scope>NUCLEOTIDE SEQUENCE [LARGE SCALE GENOMIC DNA]</scope>
</reference>